<protein>
    <submittedName>
        <fullName evidence="1">Uncharacterized protein</fullName>
    </submittedName>
</protein>
<dbReference type="InParanoid" id="C3Y886"/>
<proteinExistence type="predicted"/>
<sequence>MSTMWGFERVEDAKLQSSGLALGILSTDNDGAIFGGTNETLREAGLPPAEKQDCMQHNKGNHRNKVLHLELDVFVGGSANKESAQTKKMPAPSSRTPTAHELGLEANAVTLIRSIGEGLGYHRLSSRVVTSAFRQYRLVLTNFERRNRVYRALSGILT</sequence>
<name>C3Y886_BRAFL</name>
<dbReference type="AlphaFoldDB" id="C3Y886"/>
<organism>
    <name type="scientific">Branchiostoma floridae</name>
    <name type="common">Florida lancelet</name>
    <name type="synonym">Amphioxus</name>
    <dbReference type="NCBI Taxonomy" id="7739"/>
    <lineage>
        <taxon>Eukaryota</taxon>
        <taxon>Metazoa</taxon>
        <taxon>Chordata</taxon>
        <taxon>Cephalochordata</taxon>
        <taxon>Leptocardii</taxon>
        <taxon>Amphioxiformes</taxon>
        <taxon>Branchiostomatidae</taxon>
        <taxon>Branchiostoma</taxon>
    </lineage>
</organism>
<reference evidence="1" key="1">
    <citation type="journal article" date="2008" name="Nature">
        <title>The amphioxus genome and the evolution of the chordate karyotype.</title>
        <authorList>
            <consortium name="US DOE Joint Genome Institute (JGI-PGF)"/>
            <person name="Putnam N.H."/>
            <person name="Butts T."/>
            <person name="Ferrier D.E.K."/>
            <person name="Furlong R.F."/>
            <person name="Hellsten U."/>
            <person name="Kawashima T."/>
            <person name="Robinson-Rechavi M."/>
            <person name="Shoguchi E."/>
            <person name="Terry A."/>
            <person name="Yu J.-K."/>
            <person name="Benito-Gutierrez E.L."/>
            <person name="Dubchak I."/>
            <person name="Garcia-Fernandez J."/>
            <person name="Gibson-Brown J.J."/>
            <person name="Grigoriev I.V."/>
            <person name="Horton A.C."/>
            <person name="de Jong P.J."/>
            <person name="Jurka J."/>
            <person name="Kapitonov V.V."/>
            <person name="Kohara Y."/>
            <person name="Kuroki Y."/>
            <person name="Lindquist E."/>
            <person name="Lucas S."/>
            <person name="Osoegawa K."/>
            <person name="Pennacchio L.A."/>
            <person name="Salamov A.A."/>
            <person name="Satou Y."/>
            <person name="Sauka-Spengler T."/>
            <person name="Schmutz J."/>
            <person name="Shin-I T."/>
            <person name="Toyoda A."/>
            <person name="Bronner-Fraser M."/>
            <person name="Fujiyama A."/>
            <person name="Holland L.Z."/>
            <person name="Holland P.W.H."/>
            <person name="Satoh N."/>
            <person name="Rokhsar D.S."/>
        </authorList>
    </citation>
    <scope>NUCLEOTIDE SEQUENCE [LARGE SCALE GENOMIC DNA]</scope>
    <source>
        <strain evidence="1">S238N-H82</strain>
        <tissue evidence="1">Testes</tissue>
    </source>
</reference>
<dbReference type="EMBL" id="GG666491">
    <property type="protein sequence ID" value="EEN63555.1"/>
    <property type="molecule type" value="Genomic_DNA"/>
</dbReference>
<evidence type="ECO:0000313" key="1">
    <source>
        <dbReference type="EMBL" id="EEN63555.1"/>
    </source>
</evidence>
<gene>
    <name evidence="1" type="ORF">BRAFLDRAFT_106494</name>
</gene>
<accession>C3Y886</accession>